<accession>A0A8I2H6R7</accession>
<evidence type="ECO:0000259" key="3">
    <source>
        <dbReference type="Pfam" id="PF05193"/>
    </source>
</evidence>
<comment type="similarity">
    <text evidence="1">Belongs to the peptidase M16 family.</text>
</comment>
<dbReference type="Proteomes" id="UP001304419">
    <property type="component" value="Chromosome 1"/>
</dbReference>
<organism evidence="4 6">
    <name type="scientific">Pseudoalteromonas maricaloris</name>
    <dbReference type="NCBI Taxonomy" id="184924"/>
    <lineage>
        <taxon>Bacteria</taxon>
        <taxon>Pseudomonadati</taxon>
        <taxon>Pseudomonadota</taxon>
        <taxon>Gammaproteobacteria</taxon>
        <taxon>Alteromonadales</taxon>
        <taxon>Pseudoalteromonadaceae</taxon>
        <taxon>Pseudoalteromonas</taxon>
    </lineage>
</organism>
<evidence type="ECO:0000313" key="6">
    <source>
        <dbReference type="Proteomes" id="UP000646877"/>
    </source>
</evidence>
<dbReference type="GO" id="GO:0046872">
    <property type="term" value="F:metal ion binding"/>
    <property type="evidence" value="ECO:0007669"/>
    <property type="project" value="InterPro"/>
</dbReference>
<protein>
    <submittedName>
        <fullName evidence="4">Insulinase family protein</fullName>
    </submittedName>
    <submittedName>
        <fullName evidence="5">Pitrilysin family protein</fullName>
    </submittedName>
</protein>
<evidence type="ECO:0000313" key="7">
    <source>
        <dbReference type="Proteomes" id="UP001304419"/>
    </source>
</evidence>
<keyword evidence="7" id="KW-1185">Reference proteome</keyword>
<dbReference type="RefSeq" id="WP_193521975.1">
    <property type="nucleotide sequence ID" value="NZ_CBCSDF010000016.1"/>
</dbReference>
<dbReference type="EMBL" id="CP137578">
    <property type="protein sequence ID" value="WOX28511.1"/>
    <property type="molecule type" value="Genomic_DNA"/>
</dbReference>
<proteinExistence type="inferred from homology"/>
<evidence type="ECO:0000256" key="1">
    <source>
        <dbReference type="ARBA" id="ARBA00007261"/>
    </source>
</evidence>
<reference evidence="4" key="1">
    <citation type="submission" date="2019-10" db="EMBL/GenBank/DDBJ databases">
        <authorList>
            <person name="Paulsen S."/>
        </authorList>
    </citation>
    <scope>NUCLEOTIDE SEQUENCE</scope>
    <source>
        <strain evidence="4">LMG 19692</strain>
    </source>
</reference>
<name>A0A8I2H6R7_9GAMM</name>
<feature type="domain" description="Peptidase M16 C-terminal" evidence="3">
    <location>
        <begin position="684"/>
        <end position="860"/>
    </location>
</feature>
<sequence length="949" mass="105207">MLLNKVAIAVIMAATLNGCSQFQSSDASKYAGATLVEQKNIEGGDIGIAYQKFELDNGLTVILHEDHSDPLVHVDVTYHVGSAREEMGKSGFAHLFEHMMFQGSKHVADEEHFKIVTEAGGKLNATTSTDRTNYFQTVPVNQLEKMLWLEADRMGFFAQGITQEKFEIQRAAVKNERMMRYDNVPYGQAFEKLHQSLYDYGHPYSWMPIGYMSDLNRANSNDLKAFFKRWYGPNNATLTIGGAVSPDEVLPLVQKYFGSIPKGEAVSDAAKQPGTLAASRYVSYEDNVSLPMLRKAYPTVYMGHKDEAALDAIGYFAGQGESSVLYRELVDTQKAVAAFAWHQCFELSCQMAFGALPHPVSGETLTSLDKRIDELVADYIQNKITQEDVDLFITKREAEIVRALQSVEGKVSMLAKFETFHENPGFLTQQLENVKALKVGDIKRVFEQYIANKTNVVLSIVPKGKPELIAQQDNYTPKFYEPKTTEEVRDEVQLPSITDSFDRSIKPQAGVAKAITLPDLWQVKTDNGIDVLGAFDTETPTTTLLLQIPAGRLYDPENKAGVALLTVEMLGQATTQSTPSELAQQLAKLGAEITFEAKSEYIEIKLSTLSKNLTATLDILSEKLLQPKFSESDFARVKSMVSEYSKSERDSAKFLADSALSQVMYQEGNYSKPWLPSQAELATIELADVKSFYAQQILPQGSKLSIVSDVAQSKLMSALTSALSQWQGKGELDMALPKFAALDSNIVYLVHKENAPQVQIRVARHAAAEDLAAEHFKSQIMNFAFSGSFNSRVNQNLRESKGYTYGIGGRFSGYGDAGQFVLASGINAVNVADALTEIQQEFSKINEYGLTDEEIQFTRNSIAQRDALKYETPAAKLNFFAMMHAHNVDADIVDVRAKIIETVGKKELNQLANKYFTPAEMTYVVVGDANTLSKQLEAKGFTVKQLTIQ</sequence>
<dbReference type="AlphaFoldDB" id="A0A8I2H6R7"/>
<dbReference type="Proteomes" id="UP000646877">
    <property type="component" value="Unassembled WGS sequence"/>
</dbReference>
<evidence type="ECO:0000259" key="2">
    <source>
        <dbReference type="Pfam" id="PF00675"/>
    </source>
</evidence>
<dbReference type="InterPro" id="IPR050361">
    <property type="entry name" value="MPP/UQCRC_Complex"/>
</dbReference>
<feature type="domain" description="Peptidase M16 C-terminal" evidence="3">
    <location>
        <begin position="219"/>
        <end position="390"/>
    </location>
</feature>
<feature type="domain" description="Peptidase M16 N-terminal" evidence="2">
    <location>
        <begin position="536"/>
        <end position="673"/>
    </location>
</feature>
<dbReference type="Gene3D" id="3.30.830.10">
    <property type="entry name" value="Metalloenzyme, LuxS/M16 peptidase-like"/>
    <property type="match status" value="4"/>
</dbReference>
<dbReference type="PANTHER" id="PTHR11851">
    <property type="entry name" value="METALLOPROTEASE"/>
    <property type="match status" value="1"/>
</dbReference>
<dbReference type="PANTHER" id="PTHR11851:SF49">
    <property type="entry name" value="MITOCHONDRIAL-PROCESSING PEPTIDASE SUBUNIT ALPHA"/>
    <property type="match status" value="1"/>
</dbReference>
<dbReference type="InterPro" id="IPR007863">
    <property type="entry name" value="Peptidase_M16_C"/>
</dbReference>
<dbReference type="InterPro" id="IPR011765">
    <property type="entry name" value="Pept_M16_N"/>
</dbReference>
<dbReference type="Pfam" id="PF00675">
    <property type="entry name" value="Peptidase_M16"/>
    <property type="match status" value="2"/>
</dbReference>
<reference evidence="5 7" key="2">
    <citation type="submission" date="2023-10" db="EMBL/GenBank/DDBJ databases">
        <title>To unveil natural product biosynthetic capacity in Pseudoalteromonas.</title>
        <authorList>
            <person name="Wang J."/>
        </authorList>
    </citation>
    <scope>NUCLEOTIDE SEQUENCE [LARGE SCALE GENOMIC DNA]</scope>
    <source>
        <strain evidence="5 7">DSM 15914</strain>
    </source>
</reference>
<dbReference type="EMBL" id="WEIA01000006">
    <property type="protein sequence ID" value="NLR22074.1"/>
    <property type="molecule type" value="Genomic_DNA"/>
</dbReference>
<dbReference type="Pfam" id="PF05193">
    <property type="entry name" value="Peptidase_M16_C"/>
    <property type="match status" value="2"/>
</dbReference>
<evidence type="ECO:0000313" key="4">
    <source>
        <dbReference type="EMBL" id="NLR22074.1"/>
    </source>
</evidence>
<dbReference type="SUPFAM" id="SSF63411">
    <property type="entry name" value="LuxS/MPP-like metallohydrolase"/>
    <property type="match status" value="4"/>
</dbReference>
<gene>
    <name evidence="4" type="ORF">F9Y85_12225</name>
    <name evidence="5" type="ORF">R5H13_18130</name>
</gene>
<evidence type="ECO:0000313" key="5">
    <source>
        <dbReference type="EMBL" id="WOX28511.1"/>
    </source>
</evidence>
<dbReference type="InterPro" id="IPR011249">
    <property type="entry name" value="Metalloenz_LuxS/M16"/>
</dbReference>
<feature type="domain" description="Peptidase M16 N-terminal" evidence="2">
    <location>
        <begin position="61"/>
        <end position="198"/>
    </location>
</feature>